<dbReference type="PROSITE" id="PS51898">
    <property type="entry name" value="TYR_RECOMBINASE"/>
    <property type="match status" value="1"/>
</dbReference>
<evidence type="ECO:0000256" key="1">
    <source>
        <dbReference type="ARBA" id="ARBA00022908"/>
    </source>
</evidence>
<evidence type="ECO:0000259" key="4">
    <source>
        <dbReference type="PROSITE" id="PS51898"/>
    </source>
</evidence>
<dbReference type="GO" id="GO:0015074">
    <property type="term" value="P:DNA integration"/>
    <property type="evidence" value="ECO:0007669"/>
    <property type="project" value="UniProtKB-KW"/>
</dbReference>
<dbReference type="GO" id="GO:0006310">
    <property type="term" value="P:DNA recombination"/>
    <property type="evidence" value="ECO:0007669"/>
    <property type="project" value="UniProtKB-KW"/>
</dbReference>
<dbReference type="PROSITE" id="PS51900">
    <property type="entry name" value="CB"/>
    <property type="match status" value="1"/>
</dbReference>
<keyword evidence="2" id="KW-0238">DNA-binding</keyword>
<evidence type="ECO:0000259" key="5">
    <source>
        <dbReference type="PROSITE" id="PS51900"/>
    </source>
</evidence>
<protein>
    <recommendedName>
        <fullName evidence="7">Core-binding (CB) domain-containing protein</fullName>
    </recommendedName>
</protein>
<evidence type="ECO:0000256" key="3">
    <source>
        <dbReference type="ARBA" id="ARBA00023172"/>
    </source>
</evidence>
<dbReference type="GO" id="GO:0003677">
    <property type="term" value="F:DNA binding"/>
    <property type="evidence" value="ECO:0007669"/>
    <property type="project" value="UniProtKB-KW"/>
</dbReference>
<dbReference type="Gene3D" id="1.10.150.130">
    <property type="match status" value="1"/>
</dbReference>
<dbReference type="InterPro" id="IPR004107">
    <property type="entry name" value="Integrase_SAM-like_N"/>
</dbReference>
<dbReference type="InterPro" id="IPR050090">
    <property type="entry name" value="Tyrosine_recombinase_XerCD"/>
</dbReference>
<dbReference type="InterPro" id="IPR044068">
    <property type="entry name" value="CB"/>
</dbReference>
<proteinExistence type="predicted"/>
<feature type="domain" description="Tyr recombinase" evidence="4">
    <location>
        <begin position="195"/>
        <end position="377"/>
    </location>
</feature>
<keyword evidence="3" id="KW-0233">DNA recombination</keyword>
<dbReference type="InterPro" id="IPR010998">
    <property type="entry name" value="Integrase_recombinase_N"/>
</dbReference>
<dbReference type="AlphaFoldDB" id="A0A381XUE5"/>
<evidence type="ECO:0008006" key="7">
    <source>
        <dbReference type="Google" id="ProtNLM"/>
    </source>
</evidence>
<dbReference type="PANTHER" id="PTHR30349">
    <property type="entry name" value="PHAGE INTEGRASE-RELATED"/>
    <property type="match status" value="1"/>
</dbReference>
<keyword evidence="1" id="KW-0229">DNA integration</keyword>
<evidence type="ECO:0000313" key="6">
    <source>
        <dbReference type="EMBL" id="SVA68041.1"/>
    </source>
</evidence>
<accession>A0A381XUE5</accession>
<feature type="domain" description="Core-binding (CB)" evidence="5">
    <location>
        <begin position="96"/>
        <end position="176"/>
    </location>
</feature>
<dbReference type="InterPro" id="IPR013762">
    <property type="entry name" value="Integrase-like_cat_sf"/>
</dbReference>
<dbReference type="InterPro" id="IPR002104">
    <property type="entry name" value="Integrase_catalytic"/>
</dbReference>
<gene>
    <name evidence="6" type="ORF">METZ01_LOCUS120895</name>
</gene>
<dbReference type="Gene3D" id="1.10.443.10">
    <property type="entry name" value="Intergrase catalytic core"/>
    <property type="match status" value="1"/>
</dbReference>
<sequence>MTNRTGIKRMPIYLAGGKYYTRIRWGNDRTGRGAVKFPLNTDEKLVAEHRRDTIQDTSLRGKIIRAYDEHGPAGVKKIKNEIDWLRRSGTLVDISLTLSQAISEYEQYCMAQRLNENTIVIYLHALNEFAKTIRIKHVSNIKRRHFTNFKNSMVHLSKHTVNRKLRALQTFFNWMFDEGLIDNPVKIKKLSVINRPVNYFSNADFEIILQNVKKGFPYSEAKMNDGDRELFIEAYRLYRDTGLRLSEPFNNQLKRDDDGFRLRIVGSTTKNSYERYVHLTEQQALIIIQMNEWLNNQLKTRKNRYATIKVFSRVFSKALKISYISGKFHDLRKTFASRLYFLTGQEFTLCYALGHTDTNMTKQYTNLDKVELSRAFPDIVAMKNNGIDGKNPLRVPNQGYLELYSNFGFMHVT</sequence>
<dbReference type="Pfam" id="PF00589">
    <property type="entry name" value="Phage_integrase"/>
    <property type="match status" value="1"/>
</dbReference>
<reference evidence="6" key="1">
    <citation type="submission" date="2018-05" db="EMBL/GenBank/DDBJ databases">
        <authorList>
            <person name="Lanie J.A."/>
            <person name="Ng W.-L."/>
            <person name="Kazmierczak K.M."/>
            <person name="Andrzejewski T.M."/>
            <person name="Davidsen T.M."/>
            <person name="Wayne K.J."/>
            <person name="Tettelin H."/>
            <person name="Glass J.I."/>
            <person name="Rusch D."/>
            <person name="Podicherti R."/>
            <person name="Tsui H.-C.T."/>
            <person name="Winkler M.E."/>
        </authorList>
    </citation>
    <scope>NUCLEOTIDE SEQUENCE</scope>
</reference>
<organism evidence="6">
    <name type="scientific">marine metagenome</name>
    <dbReference type="NCBI Taxonomy" id="408172"/>
    <lineage>
        <taxon>unclassified sequences</taxon>
        <taxon>metagenomes</taxon>
        <taxon>ecological metagenomes</taxon>
    </lineage>
</organism>
<dbReference type="EMBL" id="UINC01016323">
    <property type="protein sequence ID" value="SVA68041.1"/>
    <property type="molecule type" value="Genomic_DNA"/>
</dbReference>
<dbReference type="PANTHER" id="PTHR30349:SF41">
    <property type="entry name" value="INTEGRASE_RECOMBINASE PROTEIN MJ0367-RELATED"/>
    <property type="match status" value="1"/>
</dbReference>
<dbReference type="SUPFAM" id="SSF56349">
    <property type="entry name" value="DNA breaking-rejoining enzymes"/>
    <property type="match status" value="1"/>
</dbReference>
<dbReference type="Pfam" id="PF13495">
    <property type="entry name" value="Phage_int_SAM_4"/>
    <property type="match status" value="1"/>
</dbReference>
<name>A0A381XUE5_9ZZZZ</name>
<dbReference type="InterPro" id="IPR011010">
    <property type="entry name" value="DNA_brk_join_enz"/>
</dbReference>
<evidence type="ECO:0000256" key="2">
    <source>
        <dbReference type="ARBA" id="ARBA00023125"/>
    </source>
</evidence>